<name>Q50K80_LEMAE</name>
<sequence>METCSSGEELVIKPRKPYTITKQREKWTEEEHNRFLEALKLYGRAWQRIEEHIGTKTAVQIRSHAQKFFTKLEKEAVSKGVPLGQVHDIDIPPPRPKRKPNNPYPRKLGVGPTCPSGSEREDNKTLTHLPSLNSKGKAEDSPESSHENQAGIKPDKKTPESPVILSLFHVAPPPSTPSSSKSPVSSLGKGMAEENNPKICHVDRVNPKLPSPSAISSVHQSHPFSWPHIPPAFSTHLTSALVQNPAAHAAANLAASYWLSADVEAASSVDSASSASPTMAAAAAATVAAASAWWATQGLLPFCYPSFNGCFAAFAPPPTPITLTESTGVKVNPNVEEQEEQGRSKGSPLSSTDSNPSEKREVNGEGEVKVQGQSLTQREEKSTLEGKNQLDRSSSGSNTPGSEVENEGVEPTEDEMPKEEAVDPTRRGVDPRKEVSKEGRLAFQALFSREVLPQSFSPTETEDQKEQKSTEVNPHPEVNPVDRIPAELSQHRLKPHCTGFKPYKRCSVEAKQTEPPPEEDKCSKRICLEREASI</sequence>
<evidence type="ECO:0000259" key="8">
    <source>
        <dbReference type="PROSITE" id="PS51293"/>
    </source>
</evidence>
<feature type="compositionally biased region" description="Basic and acidic residues" evidence="6">
    <location>
        <begin position="418"/>
        <end position="440"/>
    </location>
</feature>
<feature type="domain" description="Myb-like" evidence="7">
    <location>
        <begin position="19"/>
        <end position="69"/>
    </location>
</feature>
<dbReference type="AlphaFoldDB" id="Q50K80"/>
<dbReference type="PROSITE" id="PS51293">
    <property type="entry name" value="SANT"/>
    <property type="match status" value="1"/>
</dbReference>
<dbReference type="CDD" id="cd00167">
    <property type="entry name" value="SANT"/>
    <property type="match status" value="1"/>
</dbReference>
<dbReference type="InterPro" id="IPR017884">
    <property type="entry name" value="SANT_dom"/>
</dbReference>
<dbReference type="InterPro" id="IPR001005">
    <property type="entry name" value="SANT/Myb"/>
</dbReference>
<evidence type="ECO:0000259" key="7">
    <source>
        <dbReference type="PROSITE" id="PS50090"/>
    </source>
</evidence>
<feature type="domain" description="SANT" evidence="8">
    <location>
        <begin position="22"/>
        <end position="73"/>
    </location>
</feature>
<dbReference type="PROSITE" id="PS51294">
    <property type="entry name" value="HTH_MYB"/>
    <property type="match status" value="1"/>
</dbReference>
<dbReference type="GO" id="GO:0003677">
    <property type="term" value="F:DNA binding"/>
    <property type="evidence" value="ECO:0007669"/>
    <property type="project" value="UniProtKB-KW"/>
</dbReference>
<evidence type="ECO:0000259" key="9">
    <source>
        <dbReference type="PROSITE" id="PS51294"/>
    </source>
</evidence>
<feature type="compositionally biased region" description="Basic and acidic residues" evidence="6">
    <location>
        <begin position="377"/>
        <end position="390"/>
    </location>
</feature>
<dbReference type="FunFam" id="1.10.10.60:FF:000023">
    <property type="entry name" value="protein REVEILLE 6 isoform X1"/>
    <property type="match status" value="1"/>
</dbReference>
<dbReference type="PANTHER" id="PTHR12802:SF177">
    <property type="entry name" value="PROTEIN CCA1"/>
    <property type="match status" value="1"/>
</dbReference>
<dbReference type="PANTHER" id="PTHR12802">
    <property type="entry name" value="SWI/SNF COMPLEX-RELATED"/>
    <property type="match status" value="1"/>
</dbReference>
<evidence type="ECO:0000256" key="4">
    <source>
        <dbReference type="ARBA" id="ARBA00023163"/>
    </source>
</evidence>
<comment type="subcellular location">
    <subcellularLocation>
        <location evidence="1">Nucleus</location>
    </subcellularLocation>
</comment>
<feature type="compositionally biased region" description="Acidic residues" evidence="6">
    <location>
        <begin position="404"/>
        <end position="417"/>
    </location>
</feature>
<evidence type="ECO:0000256" key="6">
    <source>
        <dbReference type="SAM" id="MobiDB-lite"/>
    </source>
</evidence>
<feature type="region of interest" description="Disordered" evidence="6">
    <location>
        <begin position="335"/>
        <end position="481"/>
    </location>
</feature>
<dbReference type="NCBIfam" id="TIGR01557">
    <property type="entry name" value="myb_SHAQKYF"/>
    <property type="match status" value="1"/>
</dbReference>
<evidence type="ECO:0000256" key="3">
    <source>
        <dbReference type="ARBA" id="ARBA00023125"/>
    </source>
</evidence>
<dbReference type="EMBL" id="AB210845">
    <property type="protein sequence ID" value="BAD97866.1"/>
    <property type="molecule type" value="mRNA"/>
</dbReference>
<reference evidence="10" key="1">
    <citation type="journal article" date="2006" name="Plant Cell Physiol.">
        <title>Conserved expression profiles of circadian clock-related genes in two Lemna species showing long-day and short-day photoperiodic flowering responses.</title>
        <authorList>
            <person name="Miwa K."/>
            <person name="Serikawa M."/>
            <person name="Suzuki S."/>
            <person name="Kondo T."/>
            <person name="Oyama T."/>
        </authorList>
    </citation>
    <scope>NUCLEOTIDE SEQUENCE</scope>
    <source>
        <strain evidence="10">6746</strain>
    </source>
</reference>
<feature type="compositionally biased region" description="Polar residues" evidence="6">
    <location>
        <begin position="391"/>
        <end position="401"/>
    </location>
</feature>
<dbReference type="InterPro" id="IPR017930">
    <property type="entry name" value="Myb_dom"/>
</dbReference>
<evidence type="ECO:0000256" key="5">
    <source>
        <dbReference type="ARBA" id="ARBA00023242"/>
    </source>
</evidence>
<gene>
    <name evidence="10" type="primary">LpLHY H1</name>
</gene>
<accession>Q50K80</accession>
<dbReference type="PROSITE" id="PS50090">
    <property type="entry name" value="MYB_LIKE"/>
    <property type="match status" value="1"/>
</dbReference>
<keyword evidence="2" id="KW-0805">Transcription regulation</keyword>
<dbReference type="InterPro" id="IPR009057">
    <property type="entry name" value="Homeodomain-like_sf"/>
</dbReference>
<dbReference type="InterPro" id="IPR006447">
    <property type="entry name" value="Myb_dom_plants"/>
</dbReference>
<keyword evidence="5" id="KW-0539">Nucleus</keyword>
<feature type="domain" description="HTH myb-type" evidence="9">
    <location>
        <begin position="19"/>
        <end position="73"/>
    </location>
</feature>
<feature type="compositionally biased region" description="Basic and acidic residues" evidence="6">
    <location>
        <begin position="136"/>
        <end position="146"/>
    </location>
</feature>
<feature type="compositionally biased region" description="Low complexity" evidence="6">
    <location>
        <begin position="177"/>
        <end position="186"/>
    </location>
</feature>
<dbReference type="Gene3D" id="1.10.10.60">
    <property type="entry name" value="Homeodomain-like"/>
    <property type="match status" value="1"/>
</dbReference>
<evidence type="ECO:0000256" key="1">
    <source>
        <dbReference type="ARBA" id="ARBA00004123"/>
    </source>
</evidence>
<keyword evidence="4" id="KW-0804">Transcription</keyword>
<dbReference type="SUPFAM" id="SSF46689">
    <property type="entry name" value="Homeodomain-like"/>
    <property type="match status" value="1"/>
</dbReference>
<evidence type="ECO:0000313" key="10">
    <source>
        <dbReference type="EMBL" id="BAD97866.1"/>
    </source>
</evidence>
<dbReference type="SMART" id="SM00717">
    <property type="entry name" value="SANT"/>
    <property type="match status" value="1"/>
</dbReference>
<dbReference type="GO" id="GO:0010468">
    <property type="term" value="P:regulation of gene expression"/>
    <property type="evidence" value="ECO:0007669"/>
    <property type="project" value="UniProtKB-ARBA"/>
</dbReference>
<keyword evidence="3" id="KW-0238">DNA-binding</keyword>
<organism evidence="10">
    <name type="scientific">Lemna aequinoctialis</name>
    <name type="common">Lesser duckweed</name>
    <dbReference type="NCBI Taxonomy" id="89585"/>
    <lineage>
        <taxon>Eukaryota</taxon>
        <taxon>Viridiplantae</taxon>
        <taxon>Streptophyta</taxon>
        <taxon>Embryophyta</taxon>
        <taxon>Tracheophyta</taxon>
        <taxon>Spermatophyta</taxon>
        <taxon>Magnoliopsida</taxon>
        <taxon>Liliopsida</taxon>
        <taxon>Araceae</taxon>
        <taxon>Lemnoideae</taxon>
        <taxon>Lemna</taxon>
    </lineage>
</organism>
<feature type="compositionally biased region" description="Basic and acidic residues" evidence="6">
    <location>
        <begin position="356"/>
        <end position="368"/>
    </location>
</feature>
<protein>
    <submittedName>
        <fullName evidence="10">LHY homologue1</fullName>
    </submittedName>
</protein>
<evidence type="ECO:0000256" key="2">
    <source>
        <dbReference type="ARBA" id="ARBA00023015"/>
    </source>
</evidence>
<proteinExistence type="evidence at transcript level"/>
<dbReference type="Pfam" id="PF00249">
    <property type="entry name" value="Myb_DNA-binding"/>
    <property type="match status" value="1"/>
</dbReference>
<dbReference type="GO" id="GO:0005634">
    <property type="term" value="C:nucleus"/>
    <property type="evidence" value="ECO:0007669"/>
    <property type="project" value="UniProtKB-SubCell"/>
</dbReference>
<feature type="region of interest" description="Disordered" evidence="6">
    <location>
        <begin position="83"/>
        <end position="193"/>
    </location>
</feature>